<dbReference type="Proteomes" id="UP000515847">
    <property type="component" value="Chromosome"/>
</dbReference>
<dbReference type="Pfam" id="PF04542">
    <property type="entry name" value="Sigma70_r2"/>
    <property type="match status" value="1"/>
</dbReference>
<keyword evidence="2 6" id="KW-0805">Transcription regulation</keyword>
<dbReference type="Gene3D" id="1.10.1740.10">
    <property type="match status" value="1"/>
</dbReference>
<dbReference type="AlphaFoldDB" id="A0A7G6DZN2"/>
<feature type="domain" description="RNA polymerase sigma-70 region 2" evidence="7">
    <location>
        <begin position="23"/>
        <end position="93"/>
    </location>
</feature>
<evidence type="ECO:0000256" key="1">
    <source>
        <dbReference type="ARBA" id="ARBA00022490"/>
    </source>
</evidence>
<comment type="similarity">
    <text evidence="6">Belongs to the sigma-70 factor family. SigI subfamily.</text>
</comment>
<evidence type="ECO:0000259" key="7">
    <source>
        <dbReference type="Pfam" id="PF04542"/>
    </source>
</evidence>
<proteinExistence type="inferred from homology"/>
<dbReference type="OrthoDB" id="3190733at2"/>
<keyword evidence="6" id="KW-0346">Stress response</keyword>
<dbReference type="InterPro" id="IPR014284">
    <property type="entry name" value="RNA_pol_sigma-70_dom"/>
</dbReference>
<evidence type="ECO:0000256" key="6">
    <source>
        <dbReference type="HAMAP-Rule" id="MF_02064"/>
    </source>
</evidence>
<protein>
    <recommendedName>
        <fullName evidence="6">RNA polymerase sigma factor SigI</fullName>
    </recommendedName>
</protein>
<dbReference type="NCBIfam" id="TIGR02895">
    <property type="entry name" value="spore_sigI"/>
    <property type="match status" value="1"/>
</dbReference>
<evidence type="ECO:0000256" key="5">
    <source>
        <dbReference type="ARBA" id="ARBA00023163"/>
    </source>
</evidence>
<keyword evidence="5 6" id="KW-0804">Transcription</keyword>
<dbReference type="GO" id="GO:0005737">
    <property type="term" value="C:cytoplasm"/>
    <property type="evidence" value="ECO:0007669"/>
    <property type="project" value="UniProtKB-SubCell"/>
</dbReference>
<dbReference type="RefSeq" id="WP_051965664.1">
    <property type="nucleotide sequence ID" value="NZ_CP045798.1"/>
</dbReference>
<comment type="activity regulation">
    <text evidence="6">Negatively regulated by the anti-sigma-I factor RsgI.</text>
</comment>
<feature type="DNA-binding region" description="H-T-H motif" evidence="6">
    <location>
        <begin position="197"/>
        <end position="216"/>
    </location>
</feature>
<evidence type="ECO:0000256" key="4">
    <source>
        <dbReference type="ARBA" id="ARBA00023125"/>
    </source>
</evidence>
<dbReference type="SUPFAM" id="SSF88946">
    <property type="entry name" value="Sigma2 domain of RNA polymerase sigma factors"/>
    <property type="match status" value="1"/>
</dbReference>
<comment type="subcellular location">
    <subcellularLocation>
        <location evidence="6">Cytoplasm</location>
    </subcellularLocation>
</comment>
<dbReference type="PIRSF" id="PIRSF038953">
    <property type="entry name" value="SigI"/>
    <property type="match status" value="1"/>
</dbReference>
<dbReference type="NCBIfam" id="TIGR02937">
    <property type="entry name" value="sigma70-ECF"/>
    <property type="match status" value="1"/>
</dbReference>
<evidence type="ECO:0000256" key="2">
    <source>
        <dbReference type="ARBA" id="ARBA00023015"/>
    </source>
</evidence>
<keyword evidence="9" id="KW-1185">Reference proteome</keyword>
<feature type="short sequence motif" description="Polymerase core binding" evidence="6">
    <location>
        <begin position="49"/>
        <end position="62"/>
    </location>
</feature>
<dbReference type="GO" id="GO:0006352">
    <property type="term" value="P:DNA-templated transcription initiation"/>
    <property type="evidence" value="ECO:0007669"/>
    <property type="project" value="UniProtKB-UniRule"/>
</dbReference>
<reference evidence="8 9" key="1">
    <citation type="journal article" date="2019" name="Front. Microbiol.">
        <title>Thermoanaerosceptrum fracticalcis gen. nov. sp. nov., a Novel Fumarate-Fermenting Microorganism From a Deep Fractured Carbonate Aquifer of the US Great Basin.</title>
        <authorList>
            <person name="Hamilton-Brehm S.D."/>
            <person name="Stewart L.E."/>
            <person name="Zavarin M."/>
            <person name="Caldwell M."/>
            <person name="Lawson P.A."/>
            <person name="Onstott T.C."/>
            <person name="Grzymski J."/>
            <person name="Neveux I."/>
            <person name="Lollar B.S."/>
            <person name="Russell C.E."/>
            <person name="Moser D.P."/>
        </authorList>
    </citation>
    <scope>NUCLEOTIDE SEQUENCE [LARGE SCALE GENOMIC DNA]</scope>
    <source>
        <strain evidence="8 9">DRI-13</strain>
    </source>
</reference>
<dbReference type="PANTHER" id="PTHR30385:SF6">
    <property type="entry name" value="RNA POLYMERASE SIGMA FACTOR SIGI"/>
    <property type="match status" value="1"/>
</dbReference>
<gene>
    <name evidence="6 8" type="primary">sigI</name>
    <name evidence="8" type="ORF">BR63_02540</name>
</gene>
<dbReference type="EMBL" id="CP045798">
    <property type="protein sequence ID" value="QNB45286.1"/>
    <property type="molecule type" value="Genomic_DNA"/>
</dbReference>
<sequence>MDLDIRQAIIQVQQGRNEVREMLIQQYLPFILKVTSQSCNRYVHLGQDDEVSVALIAFNEALDKYDTEKDTSFFTFAETVIKRRIIDNFRKNNKDGKSLPWSSLVQDGDKEVIHKLDKLTWQESQDRHKEEEIARHRREEIMEYQKKLRDFGITLQDLVAASPKHQDARATAFQVARIICENRKYRKYLEEKKALPLKELESEVSISRKTLERQRKYIIALSIVLMGDFTYLGDYIEGLKG</sequence>
<dbReference type="KEGG" id="tfr:BR63_02540"/>
<dbReference type="InterPro" id="IPR014244">
    <property type="entry name" value="RNA_pol_sigma-I"/>
</dbReference>
<evidence type="ECO:0000313" key="9">
    <source>
        <dbReference type="Proteomes" id="UP000515847"/>
    </source>
</evidence>
<name>A0A7G6DZN2_THEFR</name>
<organism evidence="8 9">
    <name type="scientific">Thermanaerosceptrum fracticalcis</name>
    <dbReference type="NCBI Taxonomy" id="1712410"/>
    <lineage>
        <taxon>Bacteria</taxon>
        <taxon>Bacillati</taxon>
        <taxon>Bacillota</taxon>
        <taxon>Clostridia</taxon>
        <taxon>Eubacteriales</taxon>
        <taxon>Peptococcaceae</taxon>
        <taxon>Thermanaerosceptrum</taxon>
    </lineage>
</organism>
<dbReference type="InterPro" id="IPR007627">
    <property type="entry name" value="RNA_pol_sigma70_r2"/>
</dbReference>
<keyword evidence="3 6" id="KW-0731">Sigma factor</keyword>
<comment type="function">
    <text evidence="6">Sigma factors are initiation factors that promote the attachment of RNA polymerase to specific initiation sites and are then released.</text>
</comment>
<dbReference type="InterPro" id="IPR013325">
    <property type="entry name" value="RNA_pol_sigma_r2"/>
</dbReference>
<evidence type="ECO:0000313" key="8">
    <source>
        <dbReference type="EMBL" id="QNB45286.1"/>
    </source>
</evidence>
<dbReference type="PANTHER" id="PTHR30385">
    <property type="entry name" value="SIGMA FACTOR F FLAGELLAR"/>
    <property type="match status" value="1"/>
</dbReference>
<evidence type="ECO:0000256" key="3">
    <source>
        <dbReference type="ARBA" id="ARBA00023082"/>
    </source>
</evidence>
<accession>A0A7G6DZN2</accession>
<dbReference type="HAMAP" id="MF_02064">
    <property type="entry name" value="Sigma70_SigI"/>
    <property type="match status" value="1"/>
</dbReference>
<dbReference type="GO" id="GO:0016987">
    <property type="term" value="F:sigma factor activity"/>
    <property type="evidence" value="ECO:0007669"/>
    <property type="project" value="UniProtKB-UniRule"/>
</dbReference>
<keyword evidence="1 6" id="KW-0963">Cytoplasm</keyword>
<dbReference type="GO" id="GO:0003677">
    <property type="term" value="F:DNA binding"/>
    <property type="evidence" value="ECO:0007669"/>
    <property type="project" value="UniProtKB-UniRule"/>
</dbReference>
<keyword evidence="4 6" id="KW-0238">DNA-binding</keyword>
<comment type="subunit">
    <text evidence="6">Interacts with RsgI.</text>
</comment>